<dbReference type="GO" id="GO:0005829">
    <property type="term" value="C:cytosol"/>
    <property type="evidence" value="ECO:0007669"/>
    <property type="project" value="TreeGrafter"/>
</dbReference>
<keyword evidence="11" id="KW-1185">Reference proteome</keyword>
<dbReference type="SUPFAM" id="SSF52172">
    <property type="entry name" value="CheY-like"/>
    <property type="match status" value="1"/>
</dbReference>
<dbReference type="InterPro" id="IPR016032">
    <property type="entry name" value="Sig_transdc_resp-reg_C-effctor"/>
</dbReference>
<evidence type="ECO:0000259" key="8">
    <source>
        <dbReference type="PROSITE" id="PS50110"/>
    </source>
</evidence>
<evidence type="ECO:0000259" key="9">
    <source>
        <dbReference type="PROSITE" id="PS51755"/>
    </source>
</evidence>
<dbReference type="PROSITE" id="PS51755">
    <property type="entry name" value="OMPR_PHOB"/>
    <property type="match status" value="1"/>
</dbReference>
<accession>A0A7X1GIA2</accession>
<dbReference type="NCBIfam" id="TIGR01387">
    <property type="entry name" value="cztR_silR_copR"/>
    <property type="match status" value="1"/>
</dbReference>
<dbReference type="AlphaFoldDB" id="A0A7X1GIA2"/>
<evidence type="ECO:0000313" key="11">
    <source>
        <dbReference type="Proteomes" id="UP000526003"/>
    </source>
</evidence>
<comment type="caution">
    <text evidence="10">The sequence shown here is derived from an EMBL/GenBank/DDBJ whole genome shotgun (WGS) entry which is preliminary data.</text>
</comment>
<dbReference type="SMART" id="SM00862">
    <property type="entry name" value="Trans_reg_C"/>
    <property type="match status" value="1"/>
</dbReference>
<dbReference type="CDD" id="cd19935">
    <property type="entry name" value="REC_OmpR_CusR-like"/>
    <property type="match status" value="1"/>
</dbReference>
<sequence>MRILIIEDDPKTAHYLRQGLTESGFIVDCIQNGIDGINLVSQQAYDLVVLDVNPPQSDDWDLLVSIREVIITPIMMLTEKGSVEDKVLGFDLGADDYMVKPIEFPELLARVRTLMRRTGSSASLNVLRVGDLELDLGRHRTFRANQRIDLTNKEFALLHFLMCQSGTTLSRTQIKSSVWGLSSDCDTNVVQVAMRRLRAKIDDPFDDKLIHTLRGAGYVLESRAH</sequence>
<dbReference type="SUPFAM" id="SSF46894">
    <property type="entry name" value="C-terminal effector domain of the bipartite response regulators"/>
    <property type="match status" value="1"/>
</dbReference>
<dbReference type="Gene3D" id="3.40.50.2300">
    <property type="match status" value="1"/>
</dbReference>
<feature type="domain" description="Response regulatory" evidence="8">
    <location>
        <begin position="2"/>
        <end position="115"/>
    </location>
</feature>
<dbReference type="CDD" id="cd00383">
    <property type="entry name" value="trans_reg_C"/>
    <property type="match status" value="1"/>
</dbReference>
<evidence type="ECO:0000256" key="2">
    <source>
        <dbReference type="ARBA" id="ARBA00023012"/>
    </source>
</evidence>
<dbReference type="EMBL" id="JACMYG010000022">
    <property type="protein sequence ID" value="MBC2691918.1"/>
    <property type="molecule type" value="Genomic_DNA"/>
</dbReference>
<proteinExistence type="predicted"/>
<dbReference type="Gene3D" id="1.10.10.10">
    <property type="entry name" value="Winged helix-like DNA-binding domain superfamily/Winged helix DNA-binding domain"/>
    <property type="match status" value="1"/>
</dbReference>
<evidence type="ECO:0000256" key="4">
    <source>
        <dbReference type="ARBA" id="ARBA00023125"/>
    </source>
</evidence>
<gene>
    <name evidence="10" type="ORF">H7995_19165</name>
</gene>
<evidence type="ECO:0000256" key="6">
    <source>
        <dbReference type="PROSITE-ProRule" id="PRU00169"/>
    </source>
</evidence>
<dbReference type="FunFam" id="1.10.10.10:FF:000005">
    <property type="entry name" value="Two-component system response regulator"/>
    <property type="match status" value="1"/>
</dbReference>
<dbReference type="SMART" id="SM00448">
    <property type="entry name" value="REC"/>
    <property type="match status" value="1"/>
</dbReference>
<dbReference type="InterPro" id="IPR011006">
    <property type="entry name" value="CheY-like_superfamily"/>
</dbReference>
<dbReference type="GO" id="GO:0000976">
    <property type="term" value="F:transcription cis-regulatory region binding"/>
    <property type="evidence" value="ECO:0007669"/>
    <property type="project" value="TreeGrafter"/>
</dbReference>
<evidence type="ECO:0000256" key="5">
    <source>
        <dbReference type="ARBA" id="ARBA00023163"/>
    </source>
</evidence>
<evidence type="ECO:0000256" key="1">
    <source>
        <dbReference type="ARBA" id="ARBA00022553"/>
    </source>
</evidence>
<dbReference type="InterPro" id="IPR001789">
    <property type="entry name" value="Sig_transdc_resp-reg_receiver"/>
</dbReference>
<dbReference type="InterPro" id="IPR039420">
    <property type="entry name" value="WalR-like"/>
</dbReference>
<dbReference type="GO" id="GO:0000156">
    <property type="term" value="F:phosphorelay response regulator activity"/>
    <property type="evidence" value="ECO:0007669"/>
    <property type="project" value="TreeGrafter"/>
</dbReference>
<dbReference type="Pfam" id="PF00072">
    <property type="entry name" value="Response_reg"/>
    <property type="match status" value="1"/>
</dbReference>
<evidence type="ECO:0000256" key="7">
    <source>
        <dbReference type="PROSITE-ProRule" id="PRU01091"/>
    </source>
</evidence>
<dbReference type="Pfam" id="PF00486">
    <property type="entry name" value="Trans_reg_C"/>
    <property type="match status" value="1"/>
</dbReference>
<dbReference type="RefSeq" id="WP_047297377.1">
    <property type="nucleotide sequence ID" value="NZ_JACMYG010000022.1"/>
</dbReference>
<keyword evidence="4 7" id="KW-0238">DNA-binding</keyword>
<name>A0A7X1GIA2_9PSED</name>
<dbReference type="InterPro" id="IPR036388">
    <property type="entry name" value="WH-like_DNA-bd_sf"/>
</dbReference>
<evidence type="ECO:0000313" key="10">
    <source>
        <dbReference type="EMBL" id="MBC2691918.1"/>
    </source>
</evidence>
<feature type="modified residue" description="4-aspartylphosphate" evidence="6">
    <location>
        <position position="51"/>
    </location>
</feature>
<reference evidence="10 11" key="1">
    <citation type="submission" date="2020-08" db="EMBL/GenBank/DDBJ databases">
        <title>Pseudomonas sp. nov.</title>
        <authorList>
            <person name="Gieschler S."/>
            <person name="Fiedler G."/>
            <person name="Brinks E."/>
            <person name="Boehnlein C."/>
            <person name="Franz C.M.A.P."/>
            <person name="Kabisch J."/>
        </authorList>
    </citation>
    <scope>NUCLEOTIDE SEQUENCE [LARGE SCALE GENOMIC DNA]</scope>
    <source>
        <strain evidence="10 11">MBT-1</strain>
    </source>
</reference>
<dbReference type="PANTHER" id="PTHR48111:SF41">
    <property type="entry name" value="TRANSCRIPTIONAL REGULATORY PROTEIN CUSR-RELATED"/>
    <property type="match status" value="1"/>
</dbReference>
<dbReference type="InterPro" id="IPR006291">
    <property type="entry name" value="CusR-like"/>
</dbReference>
<organism evidence="10 11">
    <name type="scientific">Pseudomonas kielensis</name>
    <dbReference type="NCBI Taxonomy" id="2762577"/>
    <lineage>
        <taxon>Bacteria</taxon>
        <taxon>Pseudomonadati</taxon>
        <taxon>Pseudomonadota</taxon>
        <taxon>Gammaproteobacteria</taxon>
        <taxon>Pseudomonadales</taxon>
        <taxon>Pseudomonadaceae</taxon>
        <taxon>Pseudomonas</taxon>
    </lineage>
</organism>
<dbReference type="PROSITE" id="PS50110">
    <property type="entry name" value="RESPONSE_REGULATORY"/>
    <property type="match status" value="1"/>
</dbReference>
<feature type="DNA-binding region" description="OmpR/PhoB-type" evidence="7">
    <location>
        <begin position="124"/>
        <end position="222"/>
    </location>
</feature>
<keyword evidence="1 6" id="KW-0597">Phosphoprotein</keyword>
<keyword evidence="3" id="KW-0805">Transcription regulation</keyword>
<keyword evidence="2" id="KW-0902">Two-component regulatory system</keyword>
<evidence type="ECO:0000256" key="3">
    <source>
        <dbReference type="ARBA" id="ARBA00023015"/>
    </source>
</evidence>
<dbReference type="Proteomes" id="UP000526003">
    <property type="component" value="Unassembled WGS sequence"/>
</dbReference>
<dbReference type="Gene3D" id="6.10.250.690">
    <property type="match status" value="1"/>
</dbReference>
<dbReference type="PANTHER" id="PTHR48111">
    <property type="entry name" value="REGULATOR OF RPOS"/>
    <property type="match status" value="1"/>
</dbReference>
<dbReference type="GO" id="GO:0032993">
    <property type="term" value="C:protein-DNA complex"/>
    <property type="evidence" value="ECO:0007669"/>
    <property type="project" value="TreeGrafter"/>
</dbReference>
<feature type="domain" description="OmpR/PhoB-type" evidence="9">
    <location>
        <begin position="124"/>
        <end position="222"/>
    </location>
</feature>
<dbReference type="GO" id="GO:0006355">
    <property type="term" value="P:regulation of DNA-templated transcription"/>
    <property type="evidence" value="ECO:0007669"/>
    <property type="project" value="InterPro"/>
</dbReference>
<keyword evidence="5" id="KW-0804">Transcription</keyword>
<dbReference type="InterPro" id="IPR001867">
    <property type="entry name" value="OmpR/PhoB-type_DNA-bd"/>
</dbReference>
<protein>
    <submittedName>
        <fullName evidence="10">Heavy metal response regulator transcription factor</fullName>
    </submittedName>
</protein>